<evidence type="ECO:0000256" key="4">
    <source>
        <dbReference type="PROSITE-ProRule" id="PRU00169"/>
    </source>
</evidence>
<gene>
    <name evidence="6" type="ORF">bsdtw1_03030</name>
</gene>
<comment type="function">
    <text evidence="3">May play the central regulatory role in sporulation. It may be an element of the effector pathway responsible for the activation of sporulation genes in response to nutritional stress. Spo0A may act in concert with spo0H (a sigma factor) to control the expression of some genes that are critical to the sporulation process.</text>
</comment>
<dbReference type="SMART" id="SM00448">
    <property type="entry name" value="REC"/>
    <property type="match status" value="1"/>
</dbReference>
<evidence type="ECO:0000256" key="2">
    <source>
        <dbReference type="ARBA" id="ARBA00022500"/>
    </source>
</evidence>
<dbReference type="EMBL" id="BLZR01000001">
    <property type="protein sequence ID" value="GFP76919.1"/>
    <property type="molecule type" value="Genomic_DNA"/>
</dbReference>
<evidence type="ECO:0000256" key="1">
    <source>
        <dbReference type="ARBA" id="ARBA00018672"/>
    </source>
</evidence>
<name>A0A6V8SI61_9CLOT</name>
<dbReference type="Proteomes" id="UP000580568">
    <property type="component" value="Unassembled WGS sequence"/>
</dbReference>
<proteinExistence type="predicted"/>
<accession>A0A6V8SI61</accession>
<dbReference type="RefSeq" id="WP_183278318.1">
    <property type="nucleotide sequence ID" value="NZ_BLZR01000001.1"/>
</dbReference>
<evidence type="ECO:0000259" key="5">
    <source>
        <dbReference type="PROSITE" id="PS50110"/>
    </source>
</evidence>
<dbReference type="InterPro" id="IPR011006">
    <property type="entry name" value="CheY-like_superfamily"/>
</dbReference>
<dbReference type="InterPro" id="IPR028051">
    <property type="entry name" value="CheX-like_dom"/>
</dbReference>
<dbReference type="Gene3D" id="3.40.50.2300">
    <property type="match status" value="1"/>
</dbReference>
<dbReference type="SUPFAM" id="SSF103039">
    <property type="entry name" value="CheC-like"/>
    <property type="match status" value="1"/>
</dbReference>
<feature type="modified residue" description="4-aspartylphosphate" evidence="4">
    <location>
        <position position="55"/>
    </location>
</feature>
<keyword evidence="4" id="KW-0597">Phosphoprotein</keyword>
<dbReference type="Pfam" id="PF00072">
    <property type="entry name" value="Response_reg"/>
    <property type="match status" value="1"/>
</dbReference>
<evidence type="ECO:0000313" key="6">
    <source>
        <dbReference type="EMBL" id="GFP76919.1"/>
    </source>
</evidence>
<dbReference type="SUPFAM" id="SSF52172">
    <property type="entry name" value="CheY-like"/>
    <property type="match status" value="1"/>
</dbReference>
<dbReference type="InterPro" id="IPR001789">
    <property type="entry name" value="Sig_transdc_resp-reg_receiver"/>
</dbReference>
<dbReference type="InterPro" id="IPR028976">
    <property type="entry name" value="CheC-like_sf"/>
</dbReference>
<comment type="caution">
    <text evidence="6">The sequence shown here is derived from an EMBL/GenBank/DDBJ whole genome shotgun (WGS) entry which is preliminary data.</text>
</comment>
<dbReference type="CDD" id="cd17906">
    <property type="entry name" value="CheX"/>
    <property type="match status" value="1"/>
</dbReference>
<dbReference type="AlphaFoldDB" id="A0A6V8SI61"/>
<dbReference type="PANTHER" id="PTHR43228">
    <property type="entry name" value="TWO-COMPONENT RESPONSE REGULATOR"/>
    <property type="match status" value="1"/>
</dbReference>
<dbReference type="InterPro" id="IPR052048">
    <property type="entry name" value="ST_Response_Regulator"/>
</dbReference>
<dbReference type="GO" id="GO:0006935">
    <property type="term" value="P:chemotaxis"/>
    <property type="evidence" value="ECO:0007669"/>
    <property type="project" value="UniProtKB-KW"/>
</dbReference>
<organism evidence="6 7">
    <name type="scientific">Clostridium fungisolvens</name>
    <dbReference type="NCBI Taxonomy" id="1604897"/>
    <lineage>
        <taxon>Bacteria</taxon>
        <taxon>Bacillati</taxon>
        <taxon>Bacillota</taxon>
        <taxon>Clostridia</taxon>
        <taxon>Eubacteriales</taxon>
        <taxon>Clostridiaceae</taxon>
        <taxon>Clostridium</taxon>
    </lineage>
</organism>
<protein>
    <recommendedName>
        <fullName evidence="1">Stage 0 sporulation protein A homolog</fullName>
    </recommendedName>
</protein>
<sequence>MAKTKIVIVDDSPFSIAIIRDILVDSGFEVVGEAGSLEETIEVVSRVKPDLVTMDMTIPGTDGLECTRAIHQIDANIKVIVISSMMDEEIVRKARKAKVSGYIQKPADPEEVTLLINRIMASEDLYGELLNLYYPCYKEAFMDTFNKVAKTIPDFKKEYNENIGQISKGVSVVIGIIGKYSGRIIFDMSYETAENIAKTVLKREPKSLEEVINMMSELNNIISGQGCSMINRKNKLFGLRVAPPAIFHGESINISKSELDTVTSSMVDTVFGEIYMSVGFKKEDGEWMSNI</sequence>
<dbReference type="Pfam" id="PF13690">
    <property type="entry name" value="CheX"/>
    <property type="match status" value="1"/>
</dbReference>
<dbReference type="GO" id="GO:0000160">
    <property type="term" value="P:phosphorelay signal transduction system"/>
    <property type="evidence" value="ECO:0007669"/>
    <property type="project" value="InterPro"/>
</dbReference>
<evidence type="ECO:0000256" key="3">
    <source>
        <dbReference type="ARBA" id="ARBA00024867"/>
    </source>
</evidence>
<feature type="domain" description="Response regulatory" evidence="5">
    <location>
        <begin position="5"/>
        <end position="120"/>
    </location>
</feature>
<dbReference type="Gene3D" id="3.40.1550.10">
    <property type="entry name" value="CheC-like"/>
    <property type="match status" value="1"/>
</dbReference>
<keyword evidence="2" id="KW-0145">Chemotaxis</keyword>
<reference evidence="6 7" key="1">
    <citation type="submission" date="2020-07" db="EMBL/GenBank/DDBJ databases">
        <title>A new beta-1,3-glucan-decomposing anaerobic bacterium isolated from anoxic soil subjected to biological soil disinfestation.</title>
        <authorList>
            <person name="Ueki A."/>
            <person name="Tonouchi A."/>
        </authorList>
    </citation>
    <scope>NUCLEOTIDE SEQUENCE [LARGE SCALE GENOMIC DNA]</scope>
    <source>
        <strain evidence="6 7">TW1</strain>
    </source>
</reference>
<dbReference type="PANTHER" id="PTHR43228:SF1">
    <property type="entry name" value="TWO-COMPONENT RESPONSE REGULATOR ARR22"/>
    <property type="match status" value="1"/>
</dbReference>
<keyword evidence="7" id="KW-1185">Reference proteome</keyword>
<evidence type="ECO:0000313" key="7">
    <source>
        <dbReference type="Proteomes" id="UP000580568"/>
    </source>
</evidence>
<dbReference type="PROSITE" id="PS50110">
    <property type="entry name" value="RESPONSE_REGULATORY"/>
    <property type="match status" value="1"/>
</dbReference>